<accession>A0A8S5M028</accession>
<dbReference type="EMBL" id="BK014786">
    <property type="protein sequence ID" value="DAD75578.1"/>
    <property type="molecule type" value="Genomic_DNA"/>
</dbReference>
<organism evidence="2">
    <name type="scientific">Siphoviridae sp. ctr0N4</name>
    <dbReference type="NCBI Taxonomy" id="2826473"/>
    <lineage>
        <taxon>Viruses</taxon>
        <taxon>Duplodnaviria</taxon>
        <taxon>Heunggongvirae</taxon>
        <taxon>Uroviricota</taxon>
        <taxon>Caudoviricetes</taxon>
    </lineage>
</organism>
<evidence type="ECO:0000259" key="1">
    <source>
        <dbReference type="Pfam" id="PF23961"/>
    </source>
</evidence>
<name>A0A8S5M028_9CAUD</name>
<sequence>MLKKGIQEFNKAICDGIKKDLGLIAVKANQTGHVPPYPYASFSITSIAESGGSYGRTEAEEFKPAVITMSWTVQADNDTLCWEKAQSLADWFRVSGRAYLKEQGIAPLEVMDINQRDSLITIEYEFRKGFDVRFSAMNVLPSTGASIQTAEIQRKET</sequence>
<dbReference type="InterPro" id="IPR057087">
    <property type="entry name" value="Gp12-like"/>
</dbReference>
<proteinExistence type="predicted"/>
<dbReference type="NCBIfam" id="NF047498">
    <property type="entry name" value="LIC_12616_fam"/>
    <property type="match status" value="1"/>
</dbReference>
<protein>
    <submittedName>
        <fullName evidence="2">Tail completion protein</fullName>
    </submittedName>
</protein>
<dbReference type="Pfam" id="PF23961">
    <property type="entry name" value="Phage_tail_terminator_9"/>
    <property type="match status" value="1"/>
</dbReference>
<feature type="domain" description="Phage neck terminator protein gp12-like" evidence="1">
    <location>
        <begin position="15"/>
        <end position="152"/>
    </location>
</feature>
<evidence type="ECO:0000313" key="2">
    <source>
        <dbReference type="EMBL" id="DAD75578.1"/>
    </source>
</evidence>
<reference evidence="2" key="1">
    <citation type="journal article" date="2021" name="Proc. Natl. Acad. Sci. U.S.A.">
        <title>A Catalog of Tens of Thousands of Viruses from Human Metagenomes Reveals Hidden Associations with Chronic Diseases.</title>
        <authorList>
            <person name="Tisza M.J."/>
            <person name="Buck C.B."/>
        </authorList>
    </citation>
    <scope>NUCLEOTIDE SEQUENCE</scope>
    <source>
        <strain evidence="2">Ctr0N4</strain>
    </source>
</reference>